<keyword evidence="4 5" id="KW-0472">Membrane</keyword>
<dbReference type="InterPro" id="IPR036259">
    <property type="entry name" value="MFS_trans_sf"/>
</dbReference>
<evidence type="ECO:0000256" key="4">
    <source>
        <dbReference type="ARBA" id="ARBA00023136"/>
    </source>
</evidence>
<feature type="transmembrane region" description="Helical" evidence="5">
    <location>
        <begin position="399"/>
        <end position="419"/>
    </location>
</feature>
<dbReference type="PROSITE" id="PS50850">
    <property type="entry name" value="MFS"/>
    <property type="match status" value="1"/>
</dbReference>
<dbReference type="OrthoDB" id="7375466at2"/>
<feature type="transmembrane region" description="Helical" evidence="5">
    <location>
        <begin position="52"/>
        <end position="72"/>
    </location>
</feature>
<comment type="caution">
    <text evidence="7">The sequence shown here is derived from an EMBL/GenBank/DDBJ whole genome shotgun (WGS) entry which is preliminary data.</text>
</comment>
<feature type="transmembrane region" description="Helical" evidence="5">
    <location>
        <begin position="228"/>
        <end position="250"/>
    </location>
</feature>
<organism evidence="7 8">
    <name type="scientific">Nocardioides marmorisolisilvae</name>
    <dbReference type="NCBI Taxonomy" id="1542737"/>
    <lineage>
        <taxon>Bacteria</taxon>
        <taxon>Bacillati</taxon>
        <taxon>Actinomycetota</taxon>
        <taxon>Actinomycetes</taxon>
        <taxon>Propionibacteriales</taxon>
        <taxon>Nocardioidaceae</taxon>
        <taxon>Nocardioides</taxon>
    </lineage>
</organism>
<feature type="transmembrane region" description="Helical" evidence="5">
    <location>
        <begin position="340"/>
        <end position="360"/>
    </location>
</feature>
<dbReference type="Proteomes" id="UP000277094">
    <property type="component" value="Unassembled WGS sequence"/>
</dbReference>
<keyword evidence="2 5" id="KW-0812">Transmembrane</keyword>
<evidence type="ECO:0000259" key="6">
    <source>
        <dbReference type="PROSITE" id="PS50850"/>
    </source>
</evidence>
<dbReference type="Pfam" id="PF07690">
    <property type="entry name" value="MFS_1"/>
    <property type="match status" value="1"/>
</dbReference>
<accession>A0A3N0DUU6</accession>
<feature type="transmembrane region" description="Helical" evidence="5">
    <location>
        <begin position="203"/>
        <end position="222"/>
    </location>
</feature>
<feature type="transmembrane region" description="Helical" evidence="5">
    <location>
        <begin position="439"/>
        <end position="458"/>
    </location>
</feature>
<dbReference type="GO" id="GO:0022857">
    <property type="term" value="F:transmembrane transporter activity"/>
    <property type="evidence" value="ECO:0007669"/>
    <property type="project" value="InterPro"/>
</dbReference>
<keyword evidence="8" id="KW-1185">Reference proteome</keyword>
<feature type="transmembrane region" description="Helical" evidence="5">
    <location>
        <begin position="109"/>
        <end position="130"/>
    </location>
</feature>
<dbReference type="PANTHER" id="PTHR42718:SF42">
    <property type="entry name" value="EXPORT PROTEIN"/>
    <property type="match status" value="1"/>
</dbReference>
<feature type="transmembrane region" description="Helical" evidence="5">
    <location>
        <begin position="271"/>
        <end position="293"/>
    </location>
</feature>
<feature type="transmembrane region" description="Helical" evidence="5">
    <location>
        <begin position="299"/>
        <end position="319"/>
    </location>
</feature>
<evidence type="ECO:0000313" key="8">
    <source>
        <dbReference type="Proteomes" id="UP000277094"/>
    </source>
</evidence>
<reference evidence="7 8" key="1">
    <citation type="submission" date="2018-11" db="EMBL/GenBank/DDBJ databases">
        <authorList>
            <person name="Li F."/>
        </authorList>
    </citation>
    <scope>NUCLEOTIDE SEQUENCE [LARGE SCALE GENOMIC DNA]</scope>
    <source>
        <strain evidence="7 8">KIS18-7</strain>
    </source>
</reference>
<feature type="transmembrane region" description="Helical" evidence="5">
    <location>
        <begin position="170"/>
        <end position="191"/>
    </location>
</feature>
<feature type="transmembrane region" description="Helical" evidence="5">
    <location>
        <begin position="142"/>
        <end position="164"/>
    </location>
</feature>
<protein>
    <submittedName>
        <fullName evidence="7">MFS transporter</fullName>
    </submittedName>
</protein>
<dbReference type="RefSeq" id="WP_123233899.1">
    <property type="nucleotide sequence ID" value="NZ_RJSG01000002.1"/>
</dbReference>
<comment type="subcellular location">
    <subcellularLocation>
        <location evidence="1">Cell membrane</location>
        <topology evidence="1">Multi-pass membrane protein</topology>
    </subcellularLocation>
</comment>
<evidence type="ECO:0000256" key="5">
    <source>
        <dbReference type="SAM" id="Phobius"/>
    </source>
</evidence>
<dbReference type="Gene3D" id="1.20.1720.10">
    <property type="entry name" value="Multidrug resistance protein D"/>
    <property type="match status" value="1"/>
</dbReference>
<feature type="domain" description="Major facilitator superfamily (MFS) profile" evidence="6">
    <location>
        <begin position="18"/>
        <end position="462"/>
    </location>
</feature>
<dbReference type="SUPFAM" id="SSF103473">
    <property type="entry name" value="MFS general substrate transporter"/>
    <property type="match status" value="1"/>
</dbReference>
<dbReference type="InterPro" id="IPR011701">
    <property type="entry name" value="MFS"/>
</dbReference>
<evidence type="ECO:0000256" key="1">
    <source>
        <dbReference type="ARBA" id="ARBA00004651"/>
    </source>
</evidence>
<keyword evidence="3 5" id="KW-1133">Transmembrane helix</keyword>
<proteinExistence type="predicted"/>
<dbReference type="AlphaFoldDB" id="A0A3N0DUU6"/>
<gene>
    <name evidence="7" type="ORF">EFL95_10440</name>
</gene>
<dbReference type="Gene3D" id="1.20.1250.20">
    <property type="entry name" value="MFS general substrate transporter like domains"/>
    <property type="match status" value="1"/>
</dbReference>
<dbReference type="PANTHER" id="PTHR42718">
    <property type="entry name" value="MAJOR FACILITATOR SUPERFAMILY MULTIDRUG TRANSPORTER MFSC"/>
    <property type="match status" value="1"/>
</dbReference>
<feature type="transmembrane region" description="Helical" evidence="5">
    <location>
        <begin position="17"/>
        <end position="40"/>
    </location>
</feature>
<dbReference type="GO" id="GO:0005886">
    <property type="term" value="C:plasma membrane"/>
    <property type="evidence" value="ECO:0007669"/>
    <property type="project" value="UniProtKB-SubCell"/>
</dbReference>
<dbReference type="InterPro" id="IPR020846">
    <property type="entry name" value="MFS_dom"/>
</dbReference>
<name>A0A3N0DUU6_9ACTN</name>
<evidence type="ECO:0000256" key="2">
    <source>
        <dbReference type="ARBA" id="ARBA00022692"/>
    </source>
</evidence>
<feature type="transmembrane region" description="Helical" evidence="5">
    <location>
        <begin position="84"/>
        <end position="103"/>
    </location>
</feature>
<feature type="transmembrane region" description="Helical" evidence="5">
    <location>
        <begin position="366"/>
        <end position="387"/>
    </location>
</feature>
<dbReference type="CDD" id="cd17321">
    <property type="entry name" value="MFS_MMR_MDR_like"/>
    <property type="match status" value="1"/>
</dbReference>
<sequence>MTDEADLLDVNSARGRWTLATVIIGSGIALLDGTVVNIAVRTIGDDLGAGLSQVQWVLNGYLLALASLILVGSSLGDRHGRKRVYLVGVGAFGVASIMCAFAQTPEQLIGFRVLQGIAGALLTPGALALIQASFRHEDRPAAIGRWAGVTGVAAAIGPFVGGFLVEHAGWRWIFAINIPLCIAVIVLSRHVPESRDEDERAPFDIVGAVLGTASLGLITYLLTSWRDLPGWLIAVGTLVALLAGTAFVLAERRPGAMAPVELFASRVFTAANLMTFLVYGALGAVLFLLVLQLQVTSGYSALQAGLATLPITIVMLTFSSRAAVLAARTGPRFPMSIGPMFCAAGVLLLSFIGRDAIYLVDVFPGMVLFAVGLTTLVSPLTTAVLAAAPDRHAGVASGINNAVARAGSLLAVAALPAVVGLSGEDYQRASVLTAGFRHGQWLCAALLIGGGLVSWYGLRATAETLEP</sequence>
<evidence type="ECO:0000256" key="3">
    <source>
        <dbReference type="ARBA" id="ARBA00022989"/>
    </source>
</evidence>
<dbReference type="EMBL" id="RJSG01000002">
    <property type="protein sequence ID" value="RNL79397.1"/>
    <property type="molecule type" value="Genomic_DNA"/>
</dbReference>
<evidence type="ECO:0000313" key="7">
    <source>
        <dbReference type="EMBL" id="RNL79397.1"/>
    </source>
</evidence>